<dbReference type="Pfam" id="PF03466">
    <property type="entry name" value="LysR_substrate"/>
    <property type="match status" value="1"/>
</dbReference>
<keyword evidence="7" id="KW-1185">Reference proteome</keyword>
<dbReference type="AlphaFoldDB" id="A0AAW7M6H4"/>
<dbReference type="EMBL" id="JAUHPX010000010">
    <property type="protein sequence ID" value="MDN4489113.1"/>
    <property type="molecule type" value="Genomic_DNA"/>
</dbReference>
<reference evidence="6" key="1">
    <citation type="submission" date="2023-06" db="EMBL/GenBank/DDBJ databases">
        <title>Sysu t00039.</title>
        <authorList>
            <person name="Gao L."/>
            <person name="Fang B.-Z."/>
            <person name="Li W.-J."/>
        </authorList>
    </citation>
    <scope>NUCLEOTIDE SEQUENCE</scope>
    <source>
        <strain evidence="6">SYSU T00039</strain>
    </source>
</reference>
<organism evidence="6 7">
    <name type="scientific">Demequina lignilytica</name>
    <dbReference type="NCBI Taxonomy" id="3051663"/>
    <lineage>
        <taxon>Bacteria</taxon>
        <taxon>Bacillati</taxon>
        <taxon>Actinomycetota</taxon>
        <taxon>Actinomycetes</taxon>
        <taxon>Micrococcales</taxon>
        <taxon>Demequinaceae</taxon>
        <taxon>Demequina</taxon>
    </lineage>
</organism>
<accession>A0AAW7M6H4</accession>
<dbReference type="PROSITE" id="PS50931">
    <property type="entry name" value="HTH_LYSR"/>
    <property type="match status" value="1"/>
</dbReference>
<evidence type="ECO:0000313" key="7">
    <source>
        <dbReference type="Proteomes" id="UP001172737"/>
    </source>
</evidence>
<dbReference type="InterPro" id="IPR036390">
    <property type="entry name" value="WH_DNA-bd_sf"/>
</dbReference>
<keyword evidence="3" id="KW-0238">DNA-binding</keyword>
<dbReference type="Proteomes" id="UP001172737">
    <property type="component" value="Unassembled WGS sequence"/>
</dbReference>
<comment type="caution">
    <text evidence="6">The sequence shown here is derived from an EMBL/GenBank/DDBJ whole genome shotgun (WGS) entry which is preliminary data.</text>
</comment>
<keyword evidence="2" id="KW-0805">Transcription regulation</keyword>
<dbReference type="Gene3D" id="3.40.190.10">
    <property type="entry name" value="Periplasmic binding protein-like II"/>
    <property type="match status" value="2"/>
</dbReference>
<protein>
    <submittedName>
        <fullName evidence="6">LysR family transcriptional regulator</fullName>
    </submittedName>
</protein>
<dbReference type="SUPFAM" id="SSF46785">
    <property type="entry name" value="Winged helix' DNA-binding domain"/>
    <property type="match status" value="1"/>
</dbReference>
<name>A0AAW7M6H4_9MICO</name>
<dbReference type="GO" id="GO:0003677">
    <property type="term" value="F:DNA binding"/>
    <property type="evidence" value="ECO:0007669"/>
    <property type="project" value="UniProtKB-KW"/>
</dbReference>
<dbReference type="PANTHER" id="PTHR30118:SF15">
    <property type="entry name" value="TRANSCRIPTIONAL REGULATORY PROTEIN"/>
    <property type="match status" value="1"/>
</dbReference>
<dbReference type="InterPro" id="IPR037402">
    <property type="entry name" value="YidZ_PBP2"/>
</dbReference>
<evidence type="ECO:0000256" key="4">
    <source>
        <dbReference type="ARBA" id="ARBA00023163"/>
    </source>
</evidence>
<dbReference type="PANTHER" id="PTHR30118">
    <property type="entry name" value="HTH-TYPE TRANSCRIPTIONAL REGULATOR LEUO-RELATED"/>
    <property type="match status" value="1"/>
</dbReference>
<dbReference type="RefSeq" id="WP_301121832.1">
    <property type="nucleotide sequence ID" value="NZ_JAUHPX010000010.1"/>
</dbReference>
<dbReference type="InterPro" id="IPR036388">
    <property type="entry name" value="WH-like_DNA-bd_sf"/>
</dbReference>
<dbReference type="InterPro" id="IPR005119">
    <property type="entry name" value="LysR_subst-bd"/>
</dbReference>
<dbReference type="CDD" id="cd08417">
    <property type="entry name" value="PBP2_Nitroaromatics_like"/>
    <property type="match status" value="1"/>
</dbReference>
<evidence type="ECO:0000313" key="6">
    <source>
        <dbReference type="EMBL" id="MDN4489113.1"/>
    </source>
</evidence>
<keyword evidence="4" id="KW-0804">Transcription</keyword>
<proteinExistence type="inferred from homology"/>
<dbReference type="Pfam" id="PF00126">
    <property type="entry name" value="HTH_1"/>
    <property type="match status" value="1"/>
</dbReference>
<evidence type="ECO:0000256" key="2">
    <source>
        <dbReference type="ARBA" id="ARBA00023015"/>
    </source>
</evidence>
<dbReference type="Gene3D" id="1.10.10.10">
    <property type="entry name" value="Winged helix-like DNA-binding domain superfamily/Winged helix DNA-binding domain"/>
    <property type="match status" value="1"/>
</dbReference>
<evidence type="ECO:0000256" key="1">
    <source>
        <dbReference type="ARBA" id="ARBA00009437"/>
    </source>
</evidence>
<dbReference type="GO" id="GO:0003700">
    <property type="term" value="F:DNA-binding transcription factor activity"/>
    <property type="evidence" value="ECO:0007669"/>
    <property type="project" value="InterPro"/>
</dbReference>
<evidence type="ECO:0000259" key="5">
    <source>
        <dbReference type="PROSITE" id="PS50931"/>
    </source>
</evidence>
<sequence>MDLRNLDMNLLLPLHALLEERSVSRAAQRLSLSQPALSASLAKLRRLFGDDLLVRHGNTYELSPLAVSLRERTWTAVQTMDRLFSAQAEFDPATSTRDFRILGADYAFRIAGREISLAVSAAAPHARLTFETLARETLEGAPESLRDCDGMILPHGFIGSERYLDILEDRWVVVAARANPELGETLTTDDLASRPWVLAMNRTTSYTPAVRQMQTLGIEPRVAVVTPSFATLPALVAGTDRIGLLQERLALAVQDLHDLRILDFPVPIAPIKDAFWWNALYDADPGHQWLRSVLARVAEEMRLPGGVDASGA</sequence>
<gene>
    <name evidence="6" type="ORF">QQX10_13140</name>
</gene>
<comment type="similarity">
    <text evidence="1">Belongs to the LysR transcriptional regulatory family.</text>
</comment>
<dbReference type="PRINTS" id="PR00039">
    <property type="entry name" value="HTHLYSR"/>
</dbReference>
<feature type="domain" description="HTH lysR-type" evidence="5">
    <location>
        <begin position="1"/>
        <end position="63"/>
    </location>
</feature>
<dbReference type="InterPro" id="IPR050389">
    <property type="entry name" value="LysR-type_TF"/>
</dbReference>
<dbReference type="InterPro" id="IPR000847">
    <property type="entry name" value="LysR_HTH_N"/>
</dbReference>
<evidence type="ECO:0000256" key="3">
    <source>
        <dbReference type="ARBA" id="ARBA00023125"/>
    </source>
</evidence>
<dbReference type="SUPFAM" id="SSF53850">
    <property type="entry name" value="Periplasmic binding protein-like II"/>
    <property type="match status" value="1"/>
</dbReference>